<gene>
    <name evidence="1" type="ORF">PAMC26577_35925</name>
</gene>
<evidence type="ECO:0008006" key="3">
    <source>
        <dbReference type="Google" id="ProtNLM"/>
    </source>
</evidence>
<dbReference type="EMBL" id="NBTZ01000148">
    <property type="protein sequence ID" value="OTP67775.1"/>
    <property type="molecule type" value="Genomic_DNA"/>
</dbReference>
<dbReference type="AlphaFoldDB" id="A0A242M931"/>
<comment type="caution">
    <text evidence="1">The sequence shown here is derived from an EMBL/GenBank/DDBJ whole genome shotgun (WGS) entry which is preliminary data.</text>
</comment>
<protein>
    <recommendedName>
        <fullName evidence="3">Mobile element protein</fullName>
    </recommendedName>
</protein>
<reference evidence="1 2" key="1">
    <citation type="submission" date="2017-03" db="EMBL/GenBank/DDBJ databases">
        <title>Genome analysis of strain PAMC 26577.</title>
        <authorList>
            <person name="Oh H.-M."/>
            <person name="Yang J.-A."/>
        </authorList>
    </citation>
    <scope>NUCLEOTIDE SEQUENCE [LARGE SCALE GENOMIC DNA]</scope>
    <source>
        <strain evidence="1 2">PAMC 26577</strain>
    </source>
</reference>
<dbReference type="Proteomes" id="UP000195221">
    <property type="component" value="Unassembled WGS sequence"/>
</dbReference>
<organism evidence="1 2">
    <name type="scientific">Caballeronia sordidicola</name>
    <name type="common">Burkholderia sordidicola</name>
    <dbReference type="NCBI Taxonomy" id="196367"/>
    <lineage>
        <taxon>Bacteria</taxon>
        <taxon>Pseudomonadati</taxon>
        <taxon>Pseudomonadota</taxon>
        <taxon>Betaproteobacteria</taxon>
        <taxon>Burkholderiales</taxon>
        <taxon>Burkholderiaceae</taxon>
        <taxon>Caballeronia</taxon>
    </lineage>
</organism>
<accession>A0A242M931</accession>
<name>A0A242M931_CABSO</name>
<evidence type="ECO:0000313" key="1">
    <source>
        <dbReference type="EMBL" id="OTP67775.1"/>
    </source>
</evidence>
<sequence length="64" mass="7246">MNYSVEDHLPVVVSRWRKSIWIVTVPDGALARGYFIIPCLSQHAAMDIALQLAHAYDRPVHVCD</sequence>
<proteinExistence type="predicted"/>
<evidence type="ECO:0000313" key="2">
    <source>
        <dbReference type="Proteomes" id="UP000195221"/>
    </source>
</evidence>